<dbReference type="OMA" id="RNIWYIS"/>
<keyword evidence="2" id="KW-1185">Reference proteome</keyword>
<protein>
    <submittedName>
        <fullName evidence="1">Uncharacterized protein</fullName>
    </submittedName>
</protein>
<dbReference type="AlphaFoldDB" id="A0A813H8X7"/>
<organism evidence="1 2">
    <name type="scientific">Polarella glacialis</name>
    <name type="common">Dinoflagellate</name>
    <dbReference type="NCBI Taxonomy" id="89957"/>
    <lineage>
        <taxon>Eukaryota</taxon>
        <taxon>Sar</taxon>
        <taxon>Alveolata</taxon>
        <taxon>Dinophyceae</taxon>
        <taxon>Suessiales</taxon>
        <taxon>Suessiaceae</taxon>
        <taxon>Polarella</taxon>
    </lineage>
</organism>
<dbReference type="OrthoDB" id="444392at2759"/>
<accession>A0A813H8X7</accession>
<evidence type="ECO:0000313" key="2">
    <source>
        <dbReference type="Proteomes" id="UP000654075"/>
    </source>
</evidence>
<reference evidence="1" key="1">
    <citation type="submission" date="2021-02" db="EMBL/GenBank/DDBJ databases">
        <authorList>
            <person name="Dougan E. K."/>
            <person name="Rhodes N."/>
            <person name="Thang M."/>
            <person name="Chan C."/>
        </authorList>
    </citation>
    <scope>NUCLEOTIDE SEQUENCE</scope>
</reference>
<proteinExistence type="predicted"/>
<evidence type="ECO:0000313" key="1">
    <source>
        <dbReference type="EMBL" id="CAE8634137.1"/>
    </source>
</evidence>
<sequence>MGARTPSVTPAENQFSLTVYNADGAVSDAVLSIPGRAINAGLWLAPRPLLWTAADAGQASSVTIGFSVKEALTRGTLGSVLVKYPEGFFHTMGSSSQVKISSALLPVLRDSSRGGRGGWVDISLADRWVIQLDPDSAVPAGVYDFQFPVTVPEQMPAFNFWQLTVCRPSTGAQCLQPDSPQSLATFPHVGFRLNAAPVGIAISDRSDASRAFLFFGKLIRFLLAMSLCFP</sequence>
<dbReference type="Proteomes" id="UP000654075">
    <property type="component" value="Unassembled WGS sequence"/>
</dbReference>
<comment type="caution">
    <text evidence="1">The sequence shown here is derived from an EMBL/GenBank/DDBJ whole genome shotgun (WGS) entry which is preliminary data.</text>
</comment>
<dbReference type="EMBL" id="CAJNNV010030917">
    <property type="protein sequence ID" value="CAE8634137.1"/>
    <property type="molecule type" value="Genomic_DNA"/>
</dbReference>
<gene>
    <name evidence="1" type="ORF">PGLA1383_LOCUS49809</name>
</gene>
<name>A0A813H8X7_POLGL</name>